<protein>
    <submittedName>
        <fullName evidence="1">Uncharacterized protein</fullName>
    </submittedName>
</protein>
<dbReference type="KEGG" id="clus:A9F13_17g00704"/>
<comment type="caution">
    <text evidence="1">The sequence shown here is derived from an EMBL/GenBank/DDBJ whole genome shotgun (WGS) entry which is preliminary data.</text>
</comment>
<proteinExistence type="predicted"/>
<dbReference type="EMBL" id="LYUB02000017">
    <property type="protein sequence ID" value="OVF06854.1"/>
    <property type="molecule type" value="Genomic_DNA"/>
</dbReference>
<reference evidence="1 2" key="1">
    <citation type="submission" date="2017-04" db="EMBL/GenBank/DDBJ databases">
        <title>Draft genome of the yeast Clavispora lusitaniae type strain CBS 6936.</title>
        <authorList>
            <person name="Durrens P."/>
            <person name="Klopp C."/>
            <person name="Biteau N."/>
            <person name="Fitton-Ouhabi V."/>
            <person name="Dementhon K."/>
            <person name="Accoceberry I."/>
            <person name="Sherman D.J."/>
            <person name="Noel T."/>
        </authorList>
    </citation>
    <scope>NUCLEOTIDE SEQUENCE [LARGE SCALE GENOMIC DNA]</scope>
    <source>
        <strain evidence="1 2">CBS 6936</strain>
    </source>
</reference>
<evidence type="ECO:0000313" key="1">
    <source>
        <dbReference type="EMBL" id="OVF06854.1"/>
    </source>
</evidence>
<accession>A0AA91PWM4</accession>
<dbReference type="Proteomes" id="UP000195602">
    <property type="component" value="Unassembled WGS sequence"/>
</dbReference>
<sequence length="89" mass="9772">MCAAARLTGFSRALMFPVSRLDMSQPVVTGRPTFGASRLLVQMLGLCVLLWALAPLQKDIVPTPTWENDTLLSRMQRKESISGDNALLP</sequence>
<dbReference type="AlphaFoldDB" id="A0AA91PWM4"/>
<organism evidence="1 2">
    <name type="scientific">Clavispora lusitaniae</name>
    <name type="common">Candida lusitaniae</name>
    <dbReference type="NCBI Taxonomy" id="36911"/>
    <lineage>
        <taxon>Eukaryota</taxon>
        <taxon>Fungi</taxon>
        <taxon>Dikarya</taxon>
        <taxon>Ascomycota</taxon>
        <taxon>Saccharomycotina</taxon>
        <taxon>Pichiomycetes</taxon>
        <taxon>Metschnikowiaceae</taxon>
        <taxon>Clavispora</taxon>
    </lineage>
</organism>
<gene>
    <name evidence="1" type="ORF">A9F13_17g00704</name>
</gene>
<evidence type="ECO:0000313" key="2">
    <source>
        <dbReference type="Proteomes" id="UP000195602"/>
    </source>
</evidence>
<name>A0AA91PWM4_CLALS</name>